<dbReference type="InterPro" id="IPR016187">
    <property type="entry name" value="CTDL_fold"/>
</dbReference>
<evidence type="ECO:0000259" key="28">
    <source>
        <dbReference type="PROSITE" id="PS50041"/>
    </source>
</evidence>
<feature type="compositionally biased region" description="Basic and acidic residues" evidence="25">
    <location>
        <begin position="1789"/>
        <end position="1798"/>
    </location>
</feature>
<feature type="compositionally biased region" description="Low complexity" evidence="25">
    <location>
        <begin position="2310"/>
        <end position="2321"/>
    </location>
</feature>
<feature type="region of interest" description="Disordered" evidence="25">
    <location>
        <begin position="3692"/>
        <end position="3752"/>
    </location>
</feature>
<keyword evidence="3" id="KW-0964">Secreted</keyword>
<evidence type="ECO:0000256" key="24">
    <source>
        <dbReference type="PROSITE-ProRule" id="PRU00323"/>
    </source>
</evidence>
<keyword evidence="8" id="KW-0430">Lectin</keyword>
<feature type="compositionally biased region" description="Basic and acidic residues" evidence="25">
    <location>
        <begin position="2297"/>
        <end position="2306"/>
    </location>
</feature>
<feature type="compositionally biased region" description="Polar residues" evidence="25">
    <location>
        <begin position="1351"/>
        <end position="1365"/>
    </location>
</feature>
<evidence type="ECO:0000256" key="11">
    <source>
        <dbReference type="ARBA" id="ARBA00022974"/>
    </source>
</evidence>
<feature type="compositionally biased region" description="Polar residues" evidence="25">
    <location>
        <begin position="1931"/>
        <end position="1947"/>
    </location>
</feature>
<feature type="compositionally biased region" description="Polar residues" evidence="25">
    <location>
        <begin position="2028"/>
        <end position="2047"/>
    </location>
</feature>
<feature type="compositionally biased region" description="Polar residues" evidence="25">
    <location>
        <begin position="1451"/>
        <end position="1465"/>
    </location>
</feature>
<dbReference type="SMART" id="SM00445">
    <property type="entry name" value="LINK"/>
    <property type="match status" value="2"/>
</dbReference>
<feature type="region of interest" description="Disordered" evidence="25">
    <location>
        <begin position="686"/>
        <end position="709"/>
    </location>
</feature>
<feature type="signal peptide" evidence="26">
    <location>
        <begin position="1"/>
        <end position="20"/>
    </location>
</feature>
<feature type="domain" description="C-type lectin" evidence="28">
    <location>
        <begin position="3945"/>
        <end position="4059"/>
    </location>
</feature>
<feature type="compositionally biased region" description="Acidic residues" evidence="25">
    <location>
        <begin position="3450"/>
        <end position="3462"/>
    </location>
</feature>
<dbReference type="InterPro" id="IPR035976">
    <property type="entry name" value="Sushi/SCR/CCP_sf"/>
</dbReference>
<feature type="compositionally biased region" description="Polar residues" evidence="25">
    <location>
        <begin position="2683"/>
        <end position="2695"/>
    </location>
</feature>
<feature type="domain" description="Sushi" evidence="30">
    <location>
        <begin position="4063"/>
        <end position="4123"/>
    </location>
</feature>
<feature type="disulfide bond" evidence="22">
    <location>
        <begin position="3884"/>
        <end position="3893"/>
    </location>
</feature>
<dbReference type="PROSITE" id="PS50835">
    <property type="entry name" value="IG_LIKE"/>
    <property type="match status" value="1"/>
</dbReference>
<feature type="region of interest" description="Disordered" evidence="25">
    <location>
        <begin position="1174"/>
        <end position="1199"/>
    </location>
</feature>
<evidence type="ECO:0000313" key="32">
    <source>
        <dbReference type="EMBL" id="KAK6492399.1"/>
    </source>
</evidence>
<dbReference type="Pfam" id="PF00008">
    <property type="entry name" value="EGF"/>
    <property type="match status" value="1"/>
</dbReference>
<dbReference type="InterPro" id="IPR003599">
    <property type="entry name" value="Ig_sub"/>
</dbReference>
<dbReference type="Gene3D" id="3.10.100.10">
    <property type="entry name" value="Mannose-Binding Protein A, subunit A"/>
    <property type="match status" value="3"/>
</dbReference>
<feature type="compositionally biased region" description="Polar residues" evidence="25">
    <location>
        <begin position="3087"/>
        <end position="3125"/>
    </location>
</feature>
<dbReference type="InterPro" id="IPR001881">
    <property type="entry name" value="EGF-like_Ca-bd_dom"/>
</dbReference>
<dbReference type="InterPro" id="IPR033987">
    <property type="entry name" value="CSPG_CTLD"/>
</dbReference>
<feature type="compositionally biased region" description="Polar residues" evidence="25">
    <location>
        <begin position="3612"/>
        <end position="3621"/>
    </location>
</feature>
<feature type="compositionally biased region" description="Basic and acidic residues" evidence="25">
    <location>
        <begin position="1110"/>
        <end position="1119"/>
    </location>
</feature>
<evidence type="ECO:0000256" key="8">
    <source>
        <dbReference type="ARBA" id="ARBA00022734"/>
    </source>
</evidence>
<feature type="region of interest" description="Disordered" evidence="25">
    <location>
        <begin position="1931"/>
        <end position="2184"/>
    </location>
</feature>
<feature type="compositionally biased region" description="Polar residues" evidence="25">
    <location>
        <begin position="1120"/>
        <end position="1131"/>
    </location>
</feature>
<dbReference type="SMART" id="SM00034">
    <property type="entry name" value="CLECT"/>
    <property type="match status" value="1"/>
</dbReference>
<dbReference type="InterPro" id="IPR018097">
    <property type="entry name" value="EGF_Ca-bd_CS"/>
</dbReference>
<dbReference type="CDD" id="cd03588">
    <property type="entry name" value="CLECT_CSPGs"/>
    <property type="match status" value="1"/>
</dbReference>
<feature type="compositionally biased region" description="Polar residues" evidence="25">
    <location>
        <begin position="3543"/>
        <end position="3554"/>
    </location>
</feature>
<evidence type="ECO:0000256" key="13">
    <source>
        <dbReference type="ARBA" id="ARBA00023180"/>
    </source>
</evidence>
<feature type="region of interest" description="Disordered" evidence="25">
    <location>
        <begin position="3199"/>
        <end position="3220"/>
    </location>
</feature>
<dbReference type="Pfam" id="PF00084">
    <property type="entry name" value="Sushi"/>
    <property type="match status" value="1"/>
</dbReference>
<feature type="region of interest" description="Disordered" evidence="25">
    <location>
        <begin position="3071"/>
        <end position="3180"/>
    </location>
</feature>
<dbReference type="Proteomes" id="UP001369086">
    <property type="component" value="Unassembled WGS sequence"/>
</dbReference>
<feature type="compositionally biased region" description="Polar residues" evidence="25">
    <location>
        <begin position="1833"/>
        <end position="1847"/>
    </location>
</feature>
<dbReference type="InterPro" id="IPR007110">
    <property type="entry name" value="Ig-like_dom"/>
</dbReference>
<evidence type="ECO:0000256" key="17">
    <source>
        <dbReference type="ARBA" id="ARBA00043896"/>
    </source>
</evidence>
<feature type="disulfide bond" evidence="24">
    <location>
        <begin position="196"/>
        <end position="217"/>
    </location>
</feature>
<feature type="compositionally biased region" description="Polar residues" evidence="25">
    <location>
        <begin position="3708"/>
        <end position="3717"/>
    </location>
</feature>
<evidence type="ECO:0000256" key="10">
    <source>
        <dbReference type="ARBA" id="ARBA00022837"/>
    </source>
</evidence>
<evidence type="ECO:0000256" key="9">
    <source>
        <dbReference type="ARBA" id="ARBA00022737"/>
    </source>
</evidence>
<feature type="compositionally biased region" description="Polar residues" evidence="25">
    <location>
        <begin position="1895"/>
        <end position="1905"/>
    </location>
</feature>
<evidence type="ECO:0000256" key="15">
    <source>
        <dbReference type="ARBA" id="ARBA00023290"/>
    </source>
</evidence>
<dbReference type="CDD" id="cd03517">
    <property type="entry name" value="Link_domain_CSPGs_modules_1_3"/>
    <property type="match status" value="1"/>
</dbReference>
<feature type="region of interest" description="Disordered" evidence="25">
    <location>
        <begin position="2240"/>
        <end position="2340"/>
    </location>
</feature>
<feature type="compositionally biased region" description="Basic and acidic residues" evidence="25">
    <location>
        <begin position="3694"/>
        <end position="3707"/>
    </location>
</feature>
<dbReference type="PROSITE" id="PS00022">
    <property type="entry name" value="EGF_1"/>
    <property type="match status" value="2"/>
</dbReference>
<feature type="region of interest" description="Disordered" evidence="25">
    <location>
        <begin position="1785"/>
        <end position="1909"/>
    </location>
</feature>
<feature type="region of interest" description="Disordered" evidence="25">
    <location>
        <begin position="853"/>
        <end position="885"/>
    </location>
</feature>
<comment type="caution">
    <text evidence="22">Lacks conserved residue(s) required for the propagation of feature annotation.</text>
</comment>
<feature type="compositionally biased region" description="Polar residues" evidence="25">
    <location>
        <begin position="1654"/>
        <end position="1665"/>
    </location>
</feature>
<dbReference type="InterPro" id="IPR036179">
    <property type="entry name" value="Ig-like_dom_sf"/>
</dbReference>
<dbReference type="InterPro" id="IPR013032">
    <property type="entry name" value="EGF-like_CS"/>
</dbReference>
<feature type="region of interest" description="Disordered" evidence="25">
    <location>
        <begin position="3543"/>
        <end position="3678"/>
    </location>
</feature>
<evidence type="ECO:0000256" key="22">
    <source>
        <dbReference type="PROSITE-ProRule" id="PRU00076"/>
    </source>
</evidence>
<feature type="disulfide bond" evidence="22">
    <location>
        <begin position="3922"/>
        <end position="3931"/>
    </location>
</feature>
<feature type="compositionally biased region" description="Polar residues" evidence="25">
    <location>
        <begin position="2250"/>
        <end position="2259"/>
    </location>
</feature>
<evidence type="ECO:0000256" key="14">
    <source>
        <dbReference type="ARBA" id="ARBA00023273"/>
    </source>
</evidence>
<feature type="compositionally biased region" description="Polar residues" evidence="25">
    <location>
        <begin position="495"/>
        <end position="506"/>
    </location>
</feature>
<feature type="compositionally biased region" description="Low complexity" evidence="25">
    <location>
        <begin position="2058"/>
        <end position="2067"/>
    </location>
</feature>
<dbReference type="SMART" id="SM00409">
    <property type="entry name" value="IG"/>
    <property type="match status" value="1"/>
</dbReference>
<feature type="compositionally biased region" description="Basic and acidic residues" evidence="25">
    <location>
        <begin position="3148"/>
        <end position="3161"/>
    </location>
</feature>
<accession>A0ABR1A5P8</accession>
<feature type="compositionally biased region" description="Basic and acidic residues" evidence="25">
    <location>
        <begin position="1548"/>
        <end position="1557"/>
    </location>
</feature>
<keyword evidence="6 23" id="KW-0768">Sushi</keyword>
<evidence type="ECO:0000256" key="1">
    <source>
        <dbReference type="ARBA" id="ARBA00004504"/>
    </source>
</evidence>
<feature type="compositionally biased region" description="Polar residues" evidence="25">
    <location>
        <begin position="3569"/>
        <end position="3584"/>
    </location>
</feature>
<feature type="compositionally biased region" description="Low complexity" evidence="25">
    <location>
        <begin position="2955"/>
        <end position="2968"/>
    </location>
</feature>
<evidence type="ECO:0000256" key="20">
    <source>
        <dbReference type="ARBA" id="ARBA00044263"/>
    </source>
</evidence>
<feature type="compositionally biased region" description="Basic and acidic residues" evidence="25">
    <location>
        <begin position="3074"/>
        <end position="3086"/>
    </location>
</feature>
<evidence type="ECO:0000256" key="6">
    <source>
        <dbReference type="ARBA" id="ARBA00022659"/>
    </source>
</evidence>
<dbReference type="SMART" id="SM00032">
    <property type="entry name" value="CCP"/>
    <property type="match status" value="1"/>
</dbReference>
<dbReference type="SUPFAM" id="SSF57535">
    <property type="entry name" value="Complement control module/SCR domain"/>
    <property type="match status" value="1"/>
</dbReference>
<dbReference type="PROSITE" id="PS01186">
    <property type="entry name" value="EGF_2"/>
    <property type="match status" value="1"/>
</dbReference>
<gene>
    <name evidence="32" type="ORF">HHUSO_G1738</name>
</gene>
<feature type="compositionally biased region" description="Low complexity" evidence="25">
    <location>
        <begin position="3639"/>
        <end position="3652"/>
    </location>
</feature>
<feature type="region of interest" description="Disordered" evidence="25">
    <location>
        <begin position="1008"/>
        <end position="1131"/>
    </location>
</feature>
<dbReference type="PANTHER" id="PTHR22804">
    <property type="entry name" value="AGGRECAN/VERSICAN PROTEOGLYCAN"/>
    <property type="match status" value="1"/>
</dbReference>
<comment type="subcellular location">
    <subcellularLocation>
        <location evidence="1">Cell projection</location>
        <location evidence="1">Cilium</location>
        <location evidence="1">Photoreceptor outer segment</location>
    </subcellularLocation>
    <subcellularLocation>
        <location evidence="2">Secreted</location>
        <location evidence="2">Extracellular space</location>
        <location evidence="2">Extracellular matrix</location>
        <location evidence="2">Interphotoreceptor matrix</location>
    </subcellularLocation>
</comment>
<comment type="function">
    <text evidence="17">May play a role in intercellular signaling and in connecting cells with the extracellular matrix. May take part in the regulation of cell motility, growth and differentiation. Binds hyaluronic acid.</text>
</comment>
<feature type="domain" description="EGF-like" evidence="27">
    <location>
        <begin position="3896"/>
        <end position="3932"/>
    </location>
</feature>
<dbReference type="Pfam" id="PF12661">
    <property type="entry name" value="hEGF"/>
    <property type="match status" value="1"/>
</dbReference>
<dbReference type="InterPro" id="IPR050691">
    <property type="entry name" value="Hyaluronan_bind_Proteoglycan"/>
</dbReference>
<feature type="compositionally biased region" description="Polar residues" evidence="25">
    <location>
        <begin position="3014"/>
        <end position="3031"/>
    </location>
</feature>
<feature type="region of interest" description="Disordered" evidence="25">
    <location>
        <begin position="1724"/>
        <end position="1771"/>
    </location>
</feature>
<comment type="caution">
    <text evidence="32">The sequence shown here is derived from an EMBL/GenBank/DDBJ whole genome shotgun (WGS) entry which is preliminary data.</text>
</comment>
<dbReference type="PROSITE" id="PS50026">
    <property type="entry name" value="EGF_3"/>
    <property type="match status" value="2"/>
</dbReference>
<evidence type="ECO:0000256" key="12">
    <source>
        <dbReference type="ARBA" id="ARBA00023157"/>
    </source>
</evidence>
<feature type="region of interest" description="Disordered" evidence="25">
    <location>
        <begin position="2925"/>
        <end position="3036"/>
    </location>
</feature>
<feature type="compositionally biased region" description="Basic and acidic residues" evidence="25">
    <location>
        <begin position="3622"/>
        <end position="3637"/>
    </location>
</feature>
<keyword evidence="12 22" id="KW-1015">Disulfide bond</keyword>
<dbReference type="PROSITE" id="PS01241">
    <property type="entry name" value="LINK_1"/>
    <property type="match status" value="1"/>
</dbReference>
<feature type="compositionally biased region" description="Polar residues" evidence="25">
    <location>
        <begin position="2169"/>
        <end position="2180"/>
    </location>
</feature>
<sequence length="4168" mass="446563">MLLNIKHILWLSCTLTVTFAVHNKRIPVIKVEKSPPVTGTLAGKVVLPCHFSTMPTSAPMHNATHDYLRIKWTKFEYDTETTVLVAQNGVIKVGSGYKNRVSVPSHPEDIGDASLTVVKVRASDAGLYRCEVMYGIEDTQDTVALDVAGVVFHYRAPSSRYTLNFEMAKKTCEDIGATITTPAQLTAAYEDGFDQCDAGWMSDQTVRYPITKPRAGCYGDKMGRPGIRSYGIRDPKETYDVYCFADKLEGEVFYAAAPSKLTLEEARIECRKRDAVLANPGQLHGAWRQGLDRCDYGWLSDGSARYPISVARTQCGGGLLGVRTLYRYMNQTGFPNPTTKFGAYCFKGKEPTKAFTTVDVSVEGMDSLRTNISQTSQATVKPTMAISLIEKGNSSTKDPSSEPATPENEISVEAEVESQTAADLHSGVFQPRSPHHDNTHEQGPLLTNDVLTVIDLPSSVAPEADTTTLTVAESIPVGRVETETVQPDISEQDATESPSMFSTSMASPVEHDTFEPEQDQDSETTRVPPTSLTADMSKTAEVYVSSEASVPVEMSSTSDATVPTPVSNVLSEEEKNYIFISEEIQLESVPDVKPRGDTFYPTTEETTFPEELTVKPSTTMVSSSVDLQSTPVTPAKMLPPKSDVKDDAEEPFTVYEEVLHVSTTKQLLLSTEEETGTNSVFEVVSTASMPPTQKSTEEDLTEESSGLEQSIVSEGTSTILGEVLSEATPRPNGLTTYTPVQTQTRTVSSDVLLSRTLTEEIHMQVEATYIPMEAKSDDHVTTVLGSHEAEYVHSQPTSKVLPDITVPTETTSLLSSQPGEEVERTTIYKEDASTVAYTEVPAASAVTQQDLFDEEGSGKDQETPSTATSETEVTTQDEHSTVPYMETTTTLYVLDSDRKPAASTTTITTSPSPMTETAQSTVSLTTVLMRDGVTSDGPTEESVQPAEAVEGSALYKEDGSESTVVYTIGDSSTFPAVRSEEIVTQKMPDQSSEEGSAMDQVTGLFVTSSGSTQASSSSPHKDEETSSDEGSAMYEETTTTEATSPRATPVLESKQMEDKVTATEAAVVSKTPHTTEPAGTATTEQVDTSSKDLLGERPTSALPEVSEGSAVHEELDKTKASTTEPSKIQPSEATILSETLRVSATSLYKDEGTISSEMVVEATPQVEEGSAMYEETTKMEDSTPQATSEPKSAQPATSTLDKVEIITTDAALISQTPRTTETAVVRQVVTSSKVLVEGSPASAIPDEAEGSAMYEETKESEDNIIPATVSADFSIDEPESAQPETGTADKVEVIATEAAVILQTLHSTLPPATLTTERVVISSKDLLGGSSAGAIPDAAEGSAMFEEPEETNASTLEPSKVQPSEASVHLTVGSEATSSPHKDDDPTSSEMLVKAIPTSVEGSAMYEDTKETEDITPRTTFKPESAQPEDKVEVTATEAAVVSKTPYTPEPSVTPTKEQVATSSKDLLEGSSASAIPDVAEGSAMIEEPEETKVSTPEPSKVQLSEASVHITVSSEPTSVPHKDEDPTSSELLVKAIPTRVEGSAMYEDTKETEDITPRTTFKPESAQPEDKVEVTATEAAVVSKTHHTPEPSVTPTKEQVATSSKDLLEGSAMFEEMEEIEASSTDLSTAEPKSAQPEASTQEHVRVIPTESRVVSETLSSRVDTQPETRTLDKFEVITTDAALISHTPHTTESGMVQQVATSSKDLLEGSSASAIPDVAEGSAMIEEPEETKASTPEPSKVQPSEASIHITVSSEPTSVPHKDEDPTSSEMLVKAILTSVEGSAMYEDTKETEDITPRTTFKPESAQPEDKVEVTATEAAVVSKTPHTPEPSVTPTKEQVATSSKDLLEGSAMFEEMEETEASSTDLSTAEPKSAQPEASTQEHVRVIPTESRVVSETLSSRVDAQPETRTLDKFEVITTDAALISHTPHTTESGMVRQVATSSKDLLEGSSASAIPDVTEGSAMIEEPEETKASTPEPSKVQPSEASVHITVSSEPTSVPHKKELLIEAGPQEEGSAIYEETNETEASSPDLSTTEPKSAQPEASTPEHVRVIPTESTVVSETLSSREDAEPSTSPVSKPVATEQLATSAEPTVEEGSAMYEEPNETSTAEPSKVQPSEAAVEPTVDAQSTTSPQKDEDTTSSGQLVEAEPPIEEGSAVVEETTEIEASTPSTTSKFESALPEVEVITTEATVVATTGLLEKKETVSDIPEDTEGSAMLEEHFQGTPHEAVTVSKPEVISEAAEPSTYATRTQATPASDVTESPSVTSSSEIKEGEEKTPSVTTEETEGSAMFEEPKSTEKTAKVTSAPESSSPPALSTVKLHEGVTKPAEILTSPDRNAGQPVIVYKEETEEPSTVKPTEAMSMAYTIGSPDLETPVQTVLPKTTAVTGRAPVLLESEPGEDTTRDMVIIDESPTGMPESSGKEIMGKDAVSEIDTEYFTTVATRPYSVAKPTLPPYDMKTTATPEILTVPCTRKTATEKPIPFGKVNVIVINIKGNGSDAVGSVLDILGQPLDVDSSRPSGSVFLPYPFDHLVPSVADVPIPTDVEGEPISEGSGEHDFFASTSVTHTPALSFINGKHQVTLETEHRDAQEAKGDQFEAVSPTECVLLVQETATEDIAPAEAATVHTSTGQPDILSAQVLEDTYMTATKQPEEDAKVQGDKKLEPESSNATEKPASVTPLTTSQPTSTAPVNIETVESDSPKHIFSFGEEEGSGEESSRMEVTLTSTVSSSVVTDKDAVVSVTEKEESSVVTSAPGLSDTTLTSADKAEPASPSEKITELPTSSIKETGVISNQEEESSGDAPVTEASVKTTVSYTTISEKYIVSSSVPVDRITEEDASGMEIDVSIFQPPISPSTVDLTSKSTIATLTDEQKEDDTQKTYSPASVAADEFMSTAATSTHDYDTKSGDGDVVGVESLPPVEVDEESSGEEASAAEPLMSTTVSPAYVTGAEASAATSARTESTPSGATITLPEEESSGEEEPTSKSAIAADDEVTTESLVPDIRAEGESTPTAEVTSGEESATEATKSVERVTSVDTLLTDSESSGEGAVKADSIFPSFVTISTVSPGEAEKTSMPKKDGETTITASPTEKASAASSSTQEEFTVTTTDSKIASVVTSFTEQEESSGDTHTEIITTPIPSSTEKPKTTTEAKKTEETQTDSSFVEGISSGEEPSQTEPHVLFNTVIPTEVATAKAHTDKGSPMVTEISSTDGKTSVTSDLVPEAVRIVTIAGDDVEMAVTSTPMVSSVVYETFDEQQVVFPSPTSSRAESGIEEISATTKPYEKTPSVIIFTEESLDEEELFSSPTDNVTEDQQSIGVKATEETIIDADAVKIETPYKESSPPFPPTVITEEAGGIAAVTFTPRSSGIHGESEGSGEPTLALTSEFETTDFNVEAVTSEFGVIPTHIAKGMDTVENDREPSVSTEETLTSEKEEYTQTAPLSESSGDEITEQDEVPESVETTVAAEPFKVTTLSPVQTSYLPSQDHSAAPESKLEETEISTSLPSASADATEYPTPGPDTELHLTTQLQQHEIIVQLSTTTLPRTQVSPSEDAYKEVISEDASTHISSSDQLLEQSATPQPLDFSAEPSQTPDVPEFVEAGPPSSAIEHSSTSTAEVQDKESSGEGITHEAVQEESTAEVVVVTTTQPSAQSTVLQPQPYPVGDGKPPPSSETISIALTTSTSAVYESTLKETDGEEKKEDVSSSPVKTSEQIDAEGSSPSAIDDDITRGETPVTDSVMPSATVDGIYSPTPSIGAVVHHEGKAEEAETSTPPAVLPAVETQEPLLEETESSPTPEEETTPVLQWVESIPHFEVTDEPTASSEKIEDREIDLILFGTESPGEQVEGHMVQIPGHDLCNKKLCLNGGSCYPRSNSYICTCTPGYSGEHCEIDIDECQSNPCQNGGTCIDGINSFTCMCLPSYAGTVCEQDTETCDYGWHKFQGHCYKYFAHRRTWDAAERECRLQGAHLTSVLSNEEQLFVNRLGHDYQWIGLNDKMFEQDFRWTDGRHLQYENWRPSQPDSFFSSGEDCVVMIWHENGQWNDVPCNYHLTYTCKKGTVACGQPPVVNNARTFGRMRPRYEINSLVRYHCRDGFIQRHVPTIRCRGDGRWDEPKVSCLSPSTYQKTYAKRYYDNNFDKSGTRSSNKNYVRHVHRWANRQEEWRH</sequence>
<dbReference type="InterPro" id="IPR016186">
    <property type="entry name" value="C-type_lectin-like/link_sf"/>
</dbReference>
<dbReference type="InterPro" id="IPR013783">
    <property type="entry name" value="Ig-like_fold"/>
</dbReference>
<name>A0ABR1A5P8_HUSHU</name>
<dbReference type="PANTHER" id="PTHR22804:SF6">
    <property type="entry name" value="VERSICAN CORE PROTEIN"/>
    <property type="match status" value="1"/>
</dbReference>
<feature type="compositionally biased region" description="Polar residues" evidence="25">
    <location>
        <begin position="3211"/>
        <end position="3220"/>
    </location>
</feature>
<proteinExistence type="predicted"/>
<evidence type="ECO:0000256" key="19">
    <source>
        <dbReference type="ARBA" id="ARBA00044230"/>
    </source>
</evidence>
<dbReference type="PROSITE" id="PS50923">
    <property type="entry name" value="SUSHI"/>
    <property type="match status" value="1"/>
</dbReference>
<feature type="compositionally biased region" description="Polar residues" evidence="25">
    <location>
        <begin position="1735"/>
        <end position="1759"/>
    </location>
</feature>
<feature type="disulfide bond" evidence="23">
    <location>
        <begin position="4065"/>
        <end position="4108"/>
    </location>
</feature>
<evidence type="ECO:0000256" key="26">
    <source>
        <dbReference type="SAM" id="SignalP"/>
    </source>
</evidence>
<evidence type="ECO:0000256" key="16">
    <source>
        <dbReference type="ARBA" id="ARBA00023319"/>
    </source>
</evidence>
<dbReference type="Gene3D" id="2.10.70.10">
    <property type="entry name" value="Complement Module, domain 1"/>
    <property type="match status" value="1"/>
</dbReference>
<feature type="domain" description="Link" evidence="31">
    <location>
        <begin position="150"/>
        <end position="245"/>
    </location>
</feature>
<feature type="compositionally biased region" description="Low complexity" evidence="25">
    <location>
        <begin position="3137"/>
        <end position="3147"/>
    </location>
</feature>
<dbReference type="InterPro" id="IPR000742">
    <property type="entry name" value="EGF"/>
</dbReference>
<dbReference type="SMART" id="SM00181">
    <property type="entry name" value="EGF"/>
    <property type="match status" value="2"/>
</dbReference>
<feature type="region of interest" description="Disordered" evidence="25">
    <location>
        <begin position="1619"/>
        <end position="1666"/>
    </location>
</feature>
<keyword evidence="4" id="KW-0272">Extracellular matrix</keyword>
<dbReference type="SUPFAM" id="SSF48726">
    <property type="entry name" value="Immunoglobulin"/>
    <property type="match status" value="1"/>
</dbReference>
<evidence type="ECO:0000259" key="30">
    <source>
        <dbReference type="PROSITE" id="PS50923"/>
    </source>
</evidence>
<dbReference type="SMART" id="SM00179">
    <property type="entry name" value="EGF_CA"/>
    <property type="match status" value="2"/>
</dbReference>
<keyword evidence="14" id="KW-0966">Cell projection</keyword>
<evidence type="ECO:0000256" key="2">
    <source>
        <dbReference type="ARBA" id="ARBA00004593"/>
    </source>
</evidence>
<feature type="compositionally biased region" description="Low complexity" evidence="25">
    <location>
        <begin position="1008"/>
        <end position="1018"/>
    </location>
</feature>
<feature type="region of interest" description="Disordered" evidence="25">
    <location>
        <begin position="391"/>
        <end position="410"/>
    </location>
</feature>
<dbReference type="Gene3D" id="2.10.25.10">
    <property type="entry name" value="Laminin"/>
    <property type="match status" value="2"/>
</dbReference>
<feature type="disulfide bond" evidence="23">
    <location>
        <begin position="4094"/>
        <end position="4121"/>
    </location>
</feature>
<feature type="domain" description="Ig-like" evidence="29">
    <location>
        <begin position="27"/>
        <end position="146"/>
    </location>
</feature>
<feature type="region of interest" description="Disordered" evidence="25">
    <location>
        <begin position="2654"/>
        <end position="2706"/>
    </location>
</feature>
<evidence type="ECO:0000256" key="21">
    <source>
        <dbReference type="ARBA" id="ARBA00044266"/>
    </source>
</evidence>
<keyword evidence="7 26" id="KW-0732">Signal</keyword>
<dbReference type="InterPro" id="IPR000436">
    <property type="entry name" value="Sushi_SCR_CCP_dom"/>
</dbReference>
<evidence type="ECO:0000256" key="23">
    <source>
        <dbReference type="PROSITE-ProRule" id="PRU00302"/>
    </source>
</evidence>
<dbReference type="PRINTS" id="PR01265">
    <property type="entry name" value="LINKMODULE"/>
</dbReference>
<dbReference type="Pfam" id="PF00059">
    <property type="entry name" value="Lectin_C"/>
    <property type="match status" value="1"/>
</dbReference>
<feature type="region of interest" description="Disordered" evidence="25">
    <location>
        <begin position="1446"/>
        <end position="1604"/>
    </location>
</feature>
<evidence type="ECO:0000256" key="7">
    <source>
        <dbReference type="ARBA" id="ARBA00022729"/>
    </source>
</evidence>
<dbReference type="InterPro" id="IPR013106">
    <property type="entry name" value="Ig_V-set"/>
</dbReference>
<feature type="domain" description="Link" evidence="31">
    <location>
        <begin position="250"/>
        <end position="347"/>
    </location>
</feature>
<dbReference type="EMBL" id="JAHFZB010000002">
    <property type="protein sequence ID" value="KAK6492399.1"/>
    <property type="molecule type" value="Genomic_DNA"/>
</dbReference>
<evidence type="ECO:0000259" key="31">
    <source>
        <dbReference type="PROSITE" id="PS50963"/>
    </source>
</evidence>
<dbReference type="InterPro" id="IPR018378">
    <property type="entry name" value="C-type_lectin_CS"/>
</dbReference>
<dbReference type="PROSITE" id="PS00615">
    <property type="entry name" value="C_TYPE_LECTIN_1"/>
    <property type="match status" value="1"/>
</dbReference>
<dbReference type="PROSITE" id="PS50041">
    <property type="entry name" value="C_TYPE_LECTIN_2"/>
    <property type="match status" value="1"/>
</dbReference>
<dbReference type="PROSITE" id="PS50963">
    <property type="entry name" value="LINK_2"/>
    <property type="match status" value="2"/>
</dbReference>
<feature type="compositionally biased region" description="Basic and acidic residues" evidence="25">
    <location>
        <begin position="1407"/>
        <end position="1416"/>
    </location>
</feature>
<keyword evidence="13" id="KW-0325">Glycoprotein</keyword>
<keyword evidence="33" id="KW-1185">Reference proteome</keyword>
<feature type="region of interest" description="Disordered" evidence="25">
    <location>
        <begin position="1342"/>
        <end position="1434"/>
    </location>
</feature>
<feature type="chain" id="PRO_5046576074" description="Versican core protein" evidence="26">
    <location>
        <begin position="21"/>
        <end position="4168"/>
    </location>
</feature>
<dbReference type="Pfam" id="PF07686">
    <property type="entry name" value="V-set"/>
    <property type="match status" value="1"/>
</dbReference>
<feature type="region of interest" description="Disordered" evidence="25">
    <location>
        <begin position="3416"/>
        <end position="3528"/>
    </location>
</feature>
<evidence type="ECO:0000256" key="25">
    <source>
        <dbReference type="SAM" id="MobiDB-lite"/>
    </source>
</evidence>
<dbReference type="SUPFAM" id="SSF57196">
    <property type="entry name" value="EGF/Laminin"/>
    <property type="match status" value="1"/>
</dbReference>
<feature type="domain" description="EGF-like" evidence="27">
    <location>
        <begin position="3858"/>
        <end position="3894"/>
    </location>
</feature>
<keyword evidence="10" id="KW-0106">Calcium</keyword>
<feature type="compositionally biased region" description="Polar residues" evidence="25">
    <location>
        <begin position="863"/>
        <end position="874"/>
    </location>
</feature>
<dbReference type="Gene3D" id="2.60.40.10">
    <property type="entry name" value="Immunoglobulins"/>
    <property type="match status" value="1"/>
</dbReference>
<feature type="compositionally biased region" description="Polar residues" evidence="25">
    <location>
        <begin position="3476"/>
        <end position="3491"/>
    </location>
</feature>
<dbReference type="CDD" id="cd00033">
    <property type="entry name" value="CCP"/>
    <property type="match status" value="1"/>
</dbReference>
<evidence type="ECO:0000259" key="29">
    <source>
        <dbReference type="PROSITE" id="PS50835"/>
    </source>
</evidence>
<evidence type="ECO:0000313" key="33">
    <source>
        <dbReference type="Proteomes" id="UP001369086"/>
    </source>
</evidence>
<feature type="compositionally biased region" description="Low complexity" evidence="25">
    <location>
        <begin position="2261"/>
        <end position="2273"/>
    </location>
</feature>
<dbReference type="SUPFAM" id="SSF56436">
    <property type="entry name" value="C-type lectin-like"/>
    <property type="match status" value="3"/>
</dbReference>
<keyword evidence="15" id="KW-0373">Hyaluronic acid</keyword>
<dbReference type="PROSITE" id="PS00010">
    <property type="entry name" value="ASX_HYDROXYL"/>
    <property type="match status" value="1"/>
</dbReference>
<evidence type="ECO:0000256" key="5">
    <source>
        <dbReference type="ARBA" id="ARBA00022536"/>
    </source>
</evidence>
<dbReference type="Pfam" id="PF00193">
    <property type="entry name" value="Xlink"/>
    <property type="match status" value="2"/>
</dbReference>
<keyword evidence="11" id="KW-0654">Proteoglycan</keyword>
<evidence type="ECO:0000256" key="18">
    <source>
        <dbReference type="ARBA" id="ARBA00044099"/>
    </source>
</evidence>
<protein>
    <recommendedName>
        <fullName evidence="18">Versican core protein</fullName>
    </recommendedName>
    <alternativeName>
        <fullName evidence="19">Chondroitin sulfate proteoglycan core protein 2</fullName>
    </alternativeName>
    <alternativeName>
        <fullName evidence="20">Large fibroblast proteoglycan</fullName>
    </alternativeName>
    <alternativeName>
        <fullName evidence="21">PG-M</fullName>
    </alternativeName>
</protein>
<feature type="disulfide bond" evidence="24">
    <location>
        <begin position="294"/>
        <end position="315"/>
    </location>
</feature>
<feature type="compositionally biased region" description="Polar residues" evidence="25">
    <location>
        <begin position="1976"/>
        <end position="2000"/>
    </location>
</feature>
<feature type="compositionally biased region" description="Polar residues" evidence="25">
    <location>
        <begin position="1592"/>
        <end position="1604"/>
    </location>
</feature>
<keyword evidence="16" id="KW-0393">Immunoglobulin domain</keyword>
<keyword evidence="5 22" id="KW-0245">EGF-like domain</keyword>
<organism evidence="32 33">
    <name type="scientific">Huso huso</name>
    <name type="common">Beluga</name>
    <name type="synonym">Acipenser huso</name>
    <dbReference type="NCBI Taxonomy" id="61971"/>
    <lineage>
        <taxon>Eukaryota</taxon>
        <taxon>Metazoa</taxon>
        <taxon>Chordata</taxon>
        <taxon>Craniata</taxon>
        <taxon>Vertebrata</taxon>
        <taxon>Euteleostomi</taxon>
        <taxon>Actinopterygii</taxon>
        <taxon>Chondrostei</taxon>
        <taxon>Acipenseriformes</taxon>
        <taxon>Acipenseridae</taxon>
        <taxon>Huso</taxon>
    </lineage>
</organism>
<evidence type="ECO:0000256" key="4">
    <source>
        <dbReference type="ARBA" id="ARBA00022530"/>
    </source>
</evidence>
<dbReference type="CDD" id="cd03520">
    <property type="entry name" value="Link_domain_CSPGs_modules_2_4"/>
    <property type="match status" value="1"/>
</dbReference>
<feature type="region of interest" description="Disordered" evidence="25">
    <location>
        <begin position="483"/>
        <end position="532"/>
    </location>
</feature>
<feature type="compositionally biased region" description="Polar residues" evidence="25">
    <location>
        <begin position="1494"/>
        <end position="1518"/>
    </location>
</feature>
<evidence type="ECO:0000259" key="27">
    <source>
        <dbReference type="PROSITE" id="PS50026"/>
    </source>
</evidence>
<dbReference type="CDD" id="cd00054">
    <property type="entry name" value="EGF_CA"/>
    <property type="match status" value="2"/>
</dbReference>
<feature type="compositionally biased region" description="Basic and acidic residues" evidence="25">
    <location>
        <begin position="2655"/>
        <end position="2670"/>
    </location>
</feature>
<feature type="compositionally biased region" description="Acidic residues" evidence="25">
    <location>
        <begin position="2977"/>
        <end position="2986"/>
    </location>
</feature>
<dbReference type="InterPro" id="IPR000538">
    <property type="entry name" value="Link_dom"/>
</dbReference>
<dbReference type="PROSITE" id="PS01187">
    <property type="entry name" value="EGF_CA"/>
    <property type="match status" value="1"/>
</dbReference>
<reference evidence="32 33" key="1">
    <citation type="submission" date="2021-05" db="EMBL/GenBank/DDBJ databases">
        <authorList>
            <person name="Zahm M."/>
            <person name="Klopp C."/>
            <person name="Cabau C."/>
            <person name="Kuhl H."/>
            <person name="Suciu R."/>
            <person name="Ciorpac M."/>
            <person name="Holostenco D."/>
            <person name="Gessner J."/>
            <person name="Wuertz S."/>
            <person name="Hohne C."/>
            <person name="Stock M."/>
            <person name="Gislard M."/>
            <person name="Lluch J."/>
            <person name="Milhes M."/>
            <person name="Lampietro C."/>
            <person name="Lopez Roques C."/>
            <person name="Donnadieu C."/>
            <person name="Du K."/>
            <person name="Schartl M."/>
            <person name="Guiguen Y."/>
        </authorList>
    </citation>
    <scope>NUCLEOTIDE SEQUENCE [LARGE SCALE GENOMIC DNA]</scope>
    <source>
        <strain evidence="32">Hh-F2</strain>
        <tissue evidence="32">Blood</tissue>
    </source>
</reference>
<evidence type="ECO:0000256" key="3">
    <source>
        <dbReference type="ARBA" id="ARBA00022525"/>
    </source>
</evidence>
<dbReference type="InterPro" id="IPR001304">
    <property type="entry name" value="C-type_lectin-like"/>
</dbReference>
<dbReference type="InterPro" id="IPR000152">
    <property type="entry name" value="EGF-type_Asp/Asn_hydroxyl_site"/>
</dbReference>
<dbReference type="SMART" id="SM00406">
    <property type="entry name" value="IGv"/>
    <property type="match status" value="1"/>
</dbReference>
<keyword evidence="9" id="KW-0677">Repeat</keyword>
<feature type="region of interest" description="Disordered" evidence="25">
    <location>
        <begin position="2748"/>
        <end position="2784"/>
    </location>
</feature>
<feature type="compositionally biased region" description="Polar residues" evidence="25">
    <location>
        <begin position="1182"/>
        <end position="1199"/>
    </location>
</feature>